<dbReference type="PANTHER" id="PTHR14119">
    <property type="entry name" value="HYDROLASE"/>
    <property type="match status" value="1"/>
</dbReference>
<proteinExistence type="predicted"/>
<dbReference type="InterPro" id="IPR036380">
    <property type="entry name" value="Isochorismatase-like_sf"/>
</dbReference>
<organism evidence="2 3">
    <name type="scientific">Alteromonas alba</name>
    <dbReference type="NCBI Taxonomy" id="2079529"/>
    <lineage>
        <taxon>Bacteria</taxon>
        <taxon>Pseudomonadati</taxon>
        <taxon>Pseudomonadota</taxon>
        <taxon>Gammaproteobacteria</taxon>
        <taxon>Alteromonadales</taxon>
        <taxon>Alteromonadaceae</taxon>
        <taxon>Alteromonas/Salinimonas group</taxon>
        <taxon>Alteromonas</taxon>
    </lineage>
</organism>
<dbReference type="Proteomes" id="UP000238949">
    <property type="component" value="Unassembled WGS sequence"/>
</dbReference>
<evidence type="ECO:0000259" key="1">
    <source>
        <dbReference type="Pfam" id="PF00857"/>
    </source>
</evidence>
<name>A0A2S9V4B3_9ALTE</name>
<dbReference type="Pfam" id="PF00857">
    <property type="entry name" value="Isochorismatase"/>
    <property type="match status" value="1"/>
</dbReference>
<dbReference type="Gene3D" id="3.40.50.850">
    <property type="entry name" value="Isochorismatase-like"/>
    <property type="match status" value="1"/>
</dbReference>
<dbReference type="OrthoDB" id="9796958at2"/>
<protein>
    <submittedName>
        <fullName evidence="2">Hydrolase</fullName>
    </submittedName>
</protein>
<dbReference type="EMBL" id="PVNP01000207">
    <property type="protein sequence ID" value="PRO71302.1"/>
    <property type="molecule type" value="Genomic_DNA"/>
</dbReference>
<dbReference type="InterPro" id="IPR050993">
    <property type="entry name" value="Isochorismatase_domain"/>
</dbReference>
<keyword evidence="2" id="KW-0378">Hydrolase</keyword>
<dbReference type="AlphaFoldDB" id="A0A2S9V4B3"/>
<feature type="domain" description="Isochorismatase-like" evidence="1">
    <location>
        <begin position="8"/>
        <end position="156"/>
    </location>
</feature>
<dbReference type="GO" id="GO:0016787">
    <property type="term" value="F:hydrolase activity"/>
    <property type="evidence" value="ECO:0007669"/>
    <property type="project" value="UniProtKB-KW"/>
</dbReference>
<sequence>MLVQQETGLIVIDVQGKLARLVDNSDAMIDSIATMIRAMQTLGIPVLFVEQLPDKLGATVEELNQFIPAGEAFAKATFSALRTESIDQQVKALNRSQWLVCGIEAHICVYQTVIDLLASGKQVHLLGDCVSSRNPANKQLALQKMQGAGAQLTGVEMALFELLERADTEQFKSILPLIK</sequence>
<reference evidence="3" key="1">
    <citation type="journal article" date="2020" name="Int. J. Syst. Evol. Microbiol.">
        <title>Alteromonas alba sp. nov., a marine bacterium isolated from the seawater of the West Pacific Ocean.</title>
        <authorList>
            <person name="Sun C."/>
            <person name="Wu Y.-H."/>
            <person name="Xamxidin M."/>
            <person name="Cheng H."/>
            <person name="Xu X.-W."/>
        </authorList>
    </citation>
    <scope>NUCLEOTIDE SEQUENCE [LARGE SCALE GENOMIC DNA]</scope>
    <source>
        <strain evidence="3">190</strain>
    </source>
</reference>
<evidence type="ECO:0000313" key="3">
    <source>
        <dbReference type="Proteomes" id="UP000238949"/>
    </source>
</evidence>
<gene>
    <name evidence="2" type="ORF">C6Y40_22325</name>
</gene>
<accession>A0A2S9V4B3</accession>
<keyword evidence="3" id="KW-1185">Reference proteome</keyword>
<comment type="caution">
    <text evidence="2">The sequence shown here is derived from an EMBL/GenBank/DDBJ whole genome shotgun (WGS) entry which is preliminary data.</text>
</comment>
<evidence type="ECO:0000313" key="2">
    <source>
        <dbReference type="EMBL" id="PRO71302.1"/>
    </source>
</evidence>
<dbReference type="RefSeq" id="WP_105936602.1">
    <property type="nucleotide sequence ID" value="NZ_PVNP01000207.1"/>
</dbReference>
<dbReference type="SUPFAM" id="SSF52499">
    <property type="entry name" value="Isochorismatase-like hydrolases"/>
    <property type="match status" value="1"/>
</dbReference>
<dbReference type="PANTHER" id="PTHR14119:SF3">
    <property type="entry name" value="ISOCHORISMATASE DOMAIN-CONTAINING PROTEIN 2"/>
    <property type="match status" value="1"/>
</dbReference>
<dbReference type="InterPro" id="IPR000868">
    <property type="entry name" value="Isochorismatase-like_dom"/>
</dbReference>